<evidence type="ECO:0000256" key="9">
    <source>
        <dbReference type="ARBA" id="ARBA00044969"/>
    </source>
</evidence>
<dbReference type="GO" id="GO:0005524">
    <property type="term" value="F:ATP binding"/>
    <property type="evidence" value="ECO:0007669"/>
    <property type="project" value="UniProtKB-KW"/>
</dbReference>
<dbReference type="InterPro" id="IPR007693">
    <property type="entry name" value="DNA_helicase_DnaB-like_N"/>
</dbReference>
<comment type="caution">
    <text evidence="12">The sequence shown here is derived from an EMBL/GenBank/DDBJ whole genome shotgun (WGS) entry which is preliminary data.</text>
</comment>
<keyword evidence="8" id="KW-0413">Isomerase</keyword>
<dbReference type="EC" id="5.6.2.3" evidence="9"/>
<keyword evidence="5" id="KW-0347">Helicase</keyword>
<comment type="catalytic activity">
    <reaction evidence="10">
        <text>ATP + H2O = ADP + phosphate + H(+)</text>
        <dbReference type="Rhea" id="RHEA:13065"/>
        <dbReference type="ChEBI" id="CHEBI:15377"/>
        <dbReference type="ChEBI" id="CHEBI:15378"/>
        <dbReference type="ChEBI" id="CHEBI:30616"/>
        <dbReference type="ChEBI" id="CHEBI:43474"/>
        <dbReference type="ChEBI" id="CHEBI:456216"/>
        <dbReference type="EC" id="5.6.2.3"/>
    </reaction>
</comment>
<dbReference type="PROSITE" id="PS51199">
    <property type="entry name" value="SF4_HELICASE"/>
    <property type="match status" value="1"/>
</dbReference>
<evidence type="ECO:0000256" key="5">
    <source>
        <dbReference type="ARBA" id="ARBA00022806"/>
    </source>
</evidence>
<dbReference type="Gene3D" id="1.10.860.10">
    <property type="entry name" value="DNAb Helicase, Chain A"/>
    <property type="match status" value="1"/>
</dbReference>
<evidence type="ECO:0000313" key="13">
    <source>
        <dbReference type="Proteomes" id="UP000230886"/>
    </source>
</evidence>
<evidence type="ECO:0000256" key="4">
    <source>
        <dbReference type="ARBA" id="ARBA00022801"/>
    </source>
</evidence>
<evidence type="ECO:0000256" key="6">
    <source>
        <dbReference type="ARBA" id="ARBA00022840"/>
    </source>
</evidence>
<dbReference type="Proteomes" id="UP000230886">
    <property type="component" value="Unassembled WGS sequence"/>
</dbReference>
<dbReference type="GO" id="GO:0006260">
    <property type="term" value="P:DNA replication"/>
    <property type="evidence" value="ECO:0007669"/>
    <property type="project" value="UniProtKB-KW"/>
</dbReference>
<keyword evidence="6" id="KW-0067">ATP-binding</keyword>
<gene>
    <name evidence="12" type="ORF">CHR55_26160</name>
</gene>
<comment type="similarity">
    <text evidence="1">Belongs to the helicase family. DnaB subfamily.</text>
</comment>
<dbReference type="AlphaFoldDB" id="A0A2A5J4U0"/>
<dbReference type="RefSeq" id="WP_099698412.1">
    <property type="nucleotide sequence ID" value="NZ_NOVD01000031.1"/>
</dbReference>
<dbReference type="EMBL" id="NOVD01000031">
    <property type="protein sequence ID" value="PCK24376.1"/>
    <property type="molecule type" value="Genomic_DNA"/>
</dbReference>
<accession>A0A2A5J4U0</accession>
<dbReference type="InterPro" id="IPR027417">
    <property type="entry name" value="P-loop_NTPase"/>
</dbReference>
<evidence type="ECO:0000256" key="7">
    <source>
        <dbReference type="ARBA" id="ARBA00023125"/>
    </source>
</evidence>
<dbReference type="Gene3D" id="3.40.50.300">
    <property type="entry name" value="P-loop containing nucleotide triphosphate hydrolases"/>
    <property type="match status" value="1"/>
</dbReference>
<dbReference type="Pfam" id="PF03796">
    <property type="entry name" value="DnaB_C"/>
    <property type="match status" value="1"/>
</dbReference>
<dbReference type="SUPFAM" id="SSF52540">
    <property type="entry name" value="P-loop containing nucleoside triphosphate hydrolases"/>
    <property type="match status" value="1"/>
</dbReference>
<evidence type="ECO:0000256" key="10">
    <source>
        <dbReference type="ARBA" id="ARBA00048954"/>
    </source>
</evidence>
<evidence type="ECO:0000259" key="11">
    <source>
        <dbReference type="PROSITE" id="PS51199"/>
    </source>
</evidence>
<name>A0A2A5J4U0_RHOSG</name>
<dbReference type="InterPro" id="IPR016136">
    <property type="entry name" value="DNA_helicase_N/primase_C"/>
</dbReference>
<evidence type="ECO:0000256" key="3">
    <source>
        <dbReference type="ARBA" id="ARBA00022741"/>
    </source>
</evidence>
<evidence type="ECO:0000256" key="8">
    <source>
        <dbReference type="ARBA" id="ARBA00023235"/>
    </source>
</evidence>
<protein>
    <recommendedName>
        <fullName evidence="9">DNA 5'-3' helicase</fullName>
        <ecNumber evidence="9">5.6.2.3</ecNumber>
    </recommendedName>
</protein>
<keyword evidence="3" id="KW-0547">Nucleotide-binding</keyword>
<dbReference type="InterPro" id="IPR007694">
    <property type="entry name" value="DNA_helicase_DnaB-like_C"/>
</dbReference>
<dbReference type="PANTHER" id="PTHR30153:SF2">
    <property type="entry name" value="REPLICATIVE DNA HELICASE"/>
    <property type="match status" value="1"/>
</dbReference>
<dbReference type="GO" id="GO:0043139">
    <property type="term" value="F:5'-3' DNA helicase activity"/>
    <property type="evidence" value="ECO:0007669"/>
    <property type="project" value="UniProtKB-EC"/>
</dbReference>
<keyword evidence="4" id="KW-0378">Hydrolase</keyword>
<dbReference type="Pfam" id="PF00772">
    <property type="entry name" value="DnaB"/>
    <property type="match status" value="1"/>
</dbReference>
<evidence type="ECO:0000256" key="2">
    <source>
        <dbReference type="ARBA" id="ARBA00022705"/>
    </source>
</evidence>
<organism evidence="12 13">
    <name type="scientific">Rhodococcus qingshengii</name>
    <dbReference type="NCBI Taxonomy" id="334542"/>
    <lineage>
        <taxon>Bacteria</taxon>
        <taxon>Bacillati</taxon>
        <taxon>Actinomycetota</taxon>
        <taxon>Actinomycetes</taxon>
        <taxon>Mycobacteriales</taxon>
        <taxon>Nocardiaceae</taxon>
        <taxon>Rhodococcus</taxon>
        <taxon>Rhodococcus erythropolis group</taxon>
    </lineage>
</organism>
<dbReference type="GO" id="GO:0005829">
    <property type="term" value="C:cytosol"/>
    <property type="evidence" value="ECO:0007669"/>
    <property type="project" value="TreeGrafter"/>
</dbReference>
<dbReference type="PANTHER" id="PTHR30153">
    <property type="entry name" value="REPLICATIVE DNA HELICASE DNAB"/>
    <property type="match status" value="1"/>
</dbReference>
<dbReference type="SUPFAM" id="SSF48024">
    <property type="entry name" value="N-terminal domain of DnaB helicase"/>
    <property type="match status" value="1"/>
</dbReference>
<sequence>MIENNSAAEQVLLGRLLEGDDEAFVASTVSALSPHAFSTDKHKAVFAAISTLVSTGHPVDLTSVVTELRRRDQLDVAGGPSGLSAMTHASLSASARAPQLHLEAMAGREQLRRLESEMELALDLIRDGQLSSVDEARSRLAKLFDAQSFQSTTLPDIRSQIEELKHSLDVRLVNGVDGIDGVPTGWRDLDGGKDSMALVKGLKDGRLTVLAARPGTGKTTAIIDWVRAACDSGAGVVLFSLEQPAEEITELLVVAECGNMHRNKLRNPTELTDLGWDKVSEAMARVASWHLVIDDTARTLPQMRRVAAAARTKFQAEGTDLRIVFEDYIQLTEAGDQQQASLNQAQRLSEIANGFKAMAKDMSIAVVVAAQFNRGPTEGDRPPKLSDMKGSGGLEEAADLVIGLHRPYAIDPQGSSETPDDLHVLILKHRQGRAGGILSRSFLGEFARTSEPRNRQIGSAGS</sequence>
<keyword evidence="2" id="KW-0235">DNA replication</keyword>
<dbReference type="InterPro" id="IPR036185">
    <property type="entry name" value="DNA_heli_DnaB-like_N_sf"/>
</dbReference>
<evidence type="ECO:0000313" key="12">
    <source>
        <dbReference type="EMBL" id="PCK24376.1"/>
    </source>
</evidence>
<evidence type="ECO:0000256" key="1">
    <source>
        <dbReference type="ARBA" id="ARBA00008428"/>
    </source>
</evidence>
<proteinExistence type="inferred from homology"/>
<keyword evidence="7" id="KW-0238">DNA-binding</keyword>
<dbReference type="GO" id="GO:0016787">
    <property type="term" value="F:hydrolase activity"/>
    <property type="evidence" value="ECO:0007669"/>
    <property type="project" value="UniProtKB-KW"/>
</dbReference>
<dbReference type="GO" id="GO:0003677">
    <property type="term" value="F:DNA binding"/>
    <property type="evidence" value="ECO:0007669"/>
    <property type="project" value="UniProtKB-KW"/>
</dbReference>
<feature type="domain" description="SF4 helicase" evidence="11">
    <location>
        <begin position="175"/>
        <end position="456"/>
    </location>
</feature>
<reference evidence="12 13" key="1">
    <citation type="submission" date="2017-07" db="EMBL/GenBank/DDBJ databases">
        <title>Draft sequence of Rhodococcus enclensis 23b-28.</title>
        <authorList>
            <person name="Besaury L."/>
            <person name="Sancelme M."/>
            <person name="Amato P."/>
            <person name="Lallement A."/>
            <person name="Delort A.-M."/>
        </authorList>
    </citation>
    <scope>NUCLEOTIDE SEQUENCE [LARGE SCALE GENOMIC DNA]</scope>
    <source>
        <strain evidence="12 13">23b-28</strain>
    </source>
</reference>